<name>A0AAV4M2Y3_BABCB</name>
<gene>
    <name evidence="1" type="ORF">BcabD6B2_46240</name>
</gene>
<accession>A0AAV4M2Y3</accession>
<protein>
    <submittedName>
        <fullName evidence="1">Cadherin-related family member 2 protein</fullName>
    </submittedName>
</protein>
<sequence length="228" mass="24560">MRRKLEAREPIEHFSNGCGRPSFGDRISNLFSCEIAATKIEECGEGMAIEVGGGRTSSTDDSLKAVVKLSEHIWVGRVRGGTDIGELIKASDQVDYVGSPLPLIEVICKISMSSHITLKGRTIKLLPLPPTLLLRQLTLPIQVGQPVVIERQAAEEDLGDFVFVGIAAPIGGGQFSSAVVNGGGEDVWDVGAAVGTKLFIIIFNCFDLRIEFPILLPIRCYQGREAGL</sequence>
<organism evidence="1 2">
    <name type="scientific">Babesia caballi</name>
    <dbReference type="NCBI Taxonomy" id="5871"/>
    <lineage>
        <taxon>Eukaryota</taxon>
        <taxon>Sar</taxon>
        <taxon>Alveolata</taxon>
        <taxon>Apicomplexa</taxon>
        <taxon>Aconoidasida</taxon>
        <taxon>Piroplasmida</taxon>
        <taxon>Babesiidae</taxon>
        <taxon>Babesia</taxon>
    </lineage>
</organism>
<dbReference type="Proteomes" id="UP001497744">
    <property type="component" value="Unassembled WGS sequence"/>
</dbReference>
<evidence type="ECO:0000313" key="2">
    <source>
        <dbReference type="Proteomes" id="UP001497744"/>
    </source>
</evidence>
<dbReference type="RefSeq" id="XP_067717258.1">
    <property type="nucleotide sequence ID" value="XM_067861157.1"/>
</dbReference>
<reference evidence="1 2" key="1">
    <citation type="submission" date="2021-06" db="EMBL/GenBank/DDBJ databases">
        <title>Genome sequence of Babesia caballi.</title>
        <authorList>
            <person name="Yamagishi J."/>
            <person name="Kidaka T."/>
            <person name="Ochi A."/>
        </authorList>
    </citation>
    <scope>NUCLEOTIDE SEQUENCE [LARGE SCALE GENOMIC DNA]</scope>
    <source>
        <strain evidence="1">USDA-D6B2</strain>
    </source>
</reference>
<keyword evidence="2" id="KW-1185">Reference proteome</keyword>
<evidence type="ECO:0000313" key="1">
    <source>
        <dbReference type="EMBL" id="GIX65189.1"/>
    </source>
</evidence>
<dbReference type="AlphaFoldDB" id="A0AAV4M2Y3"/>
<comment type="caution">
    <text evidence="1">The sequence shown here is derived from an EMBL/GenBank/DDBJ whole genome shotgun (WGS) entry which is preliminary data.</text>
</comment>
<dbReference type="GeneID" id="94196670"/>
<dbReference type="EMBL" id="BPLF01000004">
    <property type="protein sequence ID" value="GIX65189.1"/>
    <property type="molecule type" value="Genomic_DNA"/>
</dbReference>
<proteinExistence type="predicted"/>